<gene>
    <name evidence="2" type="ORF">E4U42_003581</name>
</gene>
<comment type="caution">
    <text evidence="2">The sequence shown here is derived from an EMBL/GenBank/DDBJ whole genome shotgun (WGS) entry which is preliminary data.</text>
</comment>
<keyword evidence="3" id="KW-1185">Reference proteome</keyword>
<organism evidence="2 3">
    <name type="scientific">Claviceps africana</name>
    <dbReference type="NCBI Taxonomy" id="83212"/>
    <lineage>
        <taxon>Eukaryota</taxon>
        <taxon>Fungi</taxon>
        <taxon>Dikarya</taxon>
        <taxon>Ascomycota</taxon>
        <taxon>Pezizomycotina</taxon>
        <taxon>Sordariomycetes</taxon>
        <taxon>Hypocreomycetidae</taxon>
        <taxon>Hypocreales</taxon>
        <taxon>Clavicipitaceae</taxon>
        <taxon>Claviceps</taxon>
    </lineage>
</organism>
<evidence type="ECO:0000313" key="3">
    <source>
        <dbReference type="Proteomes" id="UP000811619"/>
    </source>
</evidence>
<evidence type="ECO:0000313" key="2">
    <source>
        <dbReference type="EMBL" id="KAG5926143.1"/>
    </source>
</evidence>
<keyword evidence="1" id="KW-0812">Transmembrane</keyword>
<sequence>MSPSPAALTIYGFGLTCLLAGAVNLARSLHRTSTTCQVADVGNSLAAIAMGIYYPLAAYQESRLFFVATVPMRGLTTAVFWGLGQHKLALWEGCGALATALALLACG</sequence>
<keyword evidence="1" id="KW-1133">Transmembrane helix</keyword>
<dbReference type="Proteomes" id="UP000811619">
    <property type="component" value="Unassembled WGS sequence"/>
</dbReference>
<dbReference type="AlphaFoldDB" id="A0A8K0JCL1"/>
<proteinExistence type="predicted"/>
<feature type="transmembrane region" description="Helical" evidence="1">
    <location>
        <begin position="6"/>
        <end position="26"/>
    </location>
</feature>
<dbReference type="EMBL" id="SRPY01000296">
    <property type="protein sequence ID" value="KAG5926143.1"/>
    <property type="molecule type" value="Genomic_DNA"/>
</dbReference>
<dbReference type="OrthoDB" id="10042947at2759"/>
<accession>A0A8K0JCL1</accession>
<reference evidence="2" key="1">
    <citation type="journal article" date="2020" name="bioRxiv">
        <title>Whole genome comparisons of ergot fungi reveals the divergence and evolution of species within the genus Claviceps are the result of varying mechanisms driving genome evolution and host range expansion.</title>
        <authorList>
            <person name="Wyka S.A."/>
            <person name="Mondo S.J."/>
            <person name="Liu M."/>
            <person name="Dettman J."/>
            <person name="Nalam V."/>
            <person name="Broders K.D."/>
        </authorList>
    </citation>
    <scope>NUCLEOTIDE SEQUENCE</scope>
    <source>
        <strain evidence="2">CCC 489</strain>
    </source>
</reference>
<protein>
    <submittedName>
        <fullName evidence="2">Uncharacterized protein</fullName>
    </submittedName>
</protein>
<name>A0A8K0JCL1_9HYPO</name>
<evidence type="ECO:0000256" key="1">
    <source>
        <dbReference type="SAM" id="Phobius"/>
    </source>
</evidence>
<keyword evidence="1" id="KW-0472">Membrane</keyword>